<proteinExistence type="predicted"/>
<evidence type="ECO:0000313" key="1">
    <source>
        <dbReference type="EMBL" id="SEI75914.1"/>
    </source>
</evidence>
<reference evidence="2" key="1">
    <citation type="submission" date="2016-10" db="EMBL/GenBank/DDBJ databases">
        <authorList>
            <person name="Varghese N."/>
        </authorList>
    </citation>
    <scope>NUCLEOTIDE SEQUENCE [LARGE SCALE GENOMIC DNA]</scope>
    <source>
        <strain evidence="2">DSM 20406</strain>
    </source>
</reference>
<name>A0A1H6TCL8_9FIRM</name>
<organism evidence="1 2">
    <name type="scientific">Sharpea azabuensis</name>
    <dbReference type="NCBI Taxonomy" id="322505"/>
    <lineage>
        <taxon>Bacteria</taxon>
        <taxon>Bacillati</taxon>
        <taxon>Bacillota</taxon>
        <taxon>Erysipelotrichia</taxon>
        <taxon>Erysipelotrichales</taxon>
        <taxon>Coprobacillaceae</taxon>
        <taxon>Sharpea</taxon>
    </lineage>
</organism>
<protein>
    <submittedName>
        <fullName evidence="1">Uncharacterized protein</fullName>
    </submittedName>
</protein>
<sequence>MECNFSYNANIYKIGNVYDTKLSLNNYMIGVGLSPAILDEVETPKANISNDGYSLTDKTSYTIKATITQGIDHPILTIGSYTETGIAKP</sequence>
<dbReference type="Proteomes" id="UP000183028">
    <property type="component" value="Unassembled WGS sequence"/>
</dbReference>
<dbReference type="EMBL" id="FNYK01000022">
    <property type="protein sequence ID" value="SEI75914.1"/>
    <property type="molecule type" value="Genomic_DNA"/>
</dbReference>
<evidence type="ECO:0000313" key="2">
    <source>
        <dbReference type="Proteomes" id="UP000183028"/>
    </source>
</evidence>
<gene>
    <name evidence="1" type="ORF">SAMN04487834_102210</name>
</gene>
<dbReference type="AlphaFoldDB" id="A0A1H6TCL8"/>
<keyword evidence="2" id="KW-1185">Reference proteome</keyword>
<accession>A0A1H6TCL8</accession>